<feature type="domain" description="HTH lysR-type" evidence="5">
    <location>
        <begin position="1"/>
        <end position="58"/>
    </location>
</feature>
<dbReference type="PRINTS" id="PR00039">
    <property type="entry name" value="HTHLYSR"/>
</dbReference>
<evidence type="ECO:0000256" key="4">
    <source>
        <dbReference type="ARBA" id="ARBA00023163"/>
    </source>
</evidence>
<dbReference type="Gene3D" id="1.10.10.10">
    <property type="entry name" value="Winged helix-like DNA-binding domain superfamily/Winged helix DNA-binding domain"/>
    <property type="match status" value="1"/>
</dbReference>
<dbReference type="Proteomes" id="UP000007039">
    <property type="component" value="Chromosome"/>
</dbReference>
<dbReference type="Pfam" id="PF03466">
    <property type="entry name" value="LysR_substrate"/>
    <property type="match status" value="1"/>
</dbReference>
<sequence length="288" mass="33294">MDIHQMKIFLAVFTEKSITKASEKMNITQPTISEHIKNMEHIIGKKLFIRNGKEMKPTEFACEIFPGISDLINRYDKFLEHLDIKKESVDKLLLGSSSVPKIVILPIAIKNYQINHPGIRLIINISDSISIIEKVKKYEIPLGFVGTVIPDEKLTYEKIFEDELIIAGRKGLIQKKELEIEDLFKYKLISRDEGSGTRKEAESYLKKAGLSINKLHPTIITNDFDMYVDLIRNNDFFGFMSKFVAKKNNLSIHRLKNIELKRGIYAIYRNDIELPPEYNSFKNICKLI</sequence>
<dbReference type="InterPro" id="IPR036390">
    <property type="entry name" value="WH_DNA-bd_sf"/>
</dbReference>
<evidence type="ECO:0000259" key="5">
    <source>
        <dbReference type="PROSITE" id="PS50931"/>
    </source>
</evidence>
<evidence type="ECO:0000256" key="1">
    <source>
        <dbReference type="ARBA" id="ARBA00009437"/>
    </source>
</evidence>
<name>E4TIT0_CALNY</name>
<dbReference type="Pfam" id="PF00126">
    <property type="entry name" value="HTH_1"/>
    <property type="match status" value="1"/>
</dbReference>
<keyword evidence="2" id="KW-0805">Transcription regulation</keyword>
<dbReference type="PANTHER" id="PTHR30126:SF64">
    <property type="entry name" value="HTH-TYPE TRANSCRIPTIONAL REGULATOR CITR"/>
    <property type="match status" value="1"/>
</dbReference>
<dbReference type="InterPro" id="IPR005119">
    <property type="entry name" value="LysR_subst-bd"/>
</dbReference>
<dbReference type="STRING" id="768670.Calni_0121"/>
<dbReference type="OrthoDB" id="9785745at2"/>
<dbReference type="GO" id="GO:0003700">
    <property type="term" value="F:DNA-binding transcription factor activity"/>
    <property type="evidence" value="ECO:0007669"/>
    <property type="project" value="InterPro"/>
</dbReference>
<evidence type="ECO:0000313" key="6">
    <source>
        <dbReference type="EMBL" id="ADR18035.1"/>
    </source>
</evidence>
<dbReference type="SUPFAM" id="SSF46785">
    <property type="entry name" value="Winged helix' DNA-binding domain"/>
    <property type="match status" value="1"/>
</dbReference>
<evidence type="ECO:0000256" key="3">
    <source>
        <dbReference type="ARBA" id="ARBA00023125"/>
    </source>
</evidence>
<dbReference type="HOGENOM" id="CLU_039613_6_1_0"/>
<proteinExistence type="inferred from homology"/>
<organism evidence="6 7">
    <name type="scientific">Calditerrivibrio nitroreducens (strain DSM 19672 / NBRC 101217 / Yu37-1)</name>
    <dbReference type="NCBI Taxonomy" id="768670"/>
    <lineage>
        <taxon>Bacteria</taxon>
        <taxon>Pseudomonadati</taxon>
        <taxon>Deferribacterota</taxon>
        <taxon>Deferribacteres</taxon>
        <taxon>Deferribacterales</taxon>
        <taxon>Calditerrivibrionaceae</taxon>
    </lineage>
</organism>
<protein>
    <submittedName>
        <fullName evidence="6">Transcriptional regulator, LysR family</fullName>
    </submittedName>
</protein>
<dbReference type="SUPFAM" id="SSF53850">
    <property type="entry name" value="Periplasmic binding protein-like II"/>
    <property type="match status" value="1"/>
</dbReference>
<reference evidence="6 7" key="2">
    <citation type="journal article" date="2011" name="Stand. Genomic Sci.">
        <title>Complete genome sequence of Calditerrivibrio nitroreducens type strain (Yu37-1).</title>
        <authorList>
            <person name="Pitluck S."/>
            <person name="Sikorski J."/>
            <person name="Zeytun A."/>
            <person name="Lapidus A."/>
            <person name="Nolan M."/>
            <person name="Lucas S."/>
            <person name="Hammon N."/>
            <person name="Deshpande S."/>
            <person name="Cheng J.F."/>
            <person name="Tapia R."/>
            <person name="Han C."/>
            <person name="Goodwin L."/>
            <person name="Liolios K."/>
            <person name="Pagani I."/>
            <person name="Ivanova N."/>
            <person name="Mavromatis K."/>
            <person name="Pati A."/>
            <person name="Chen A."/>
            <person name="Palaniappan K."/>
            <person name="Hauser L."/>
            <person name="Chang Y.J."/>
            <person name="Jeffries C.D."/>
            <person name="Detter J.C."/>
            <person name="Brambilla E."/>
            <person name="Djao O.D."/>
            <person name="Rohde M."/>
            <person name="Spring S."/>
            <person name="Goker M."/>
            <person name="Woyke T."/>
            <person name="Bristow J."/>
            <person name="Eisen J.A."/>
            <person name="Markowitz V."/>
            <person name="Hugenholtz P."/>
            <person name="Kyrpides N.C."/>
            <person name="Klenk H.P."/>
            <person name="Land M."/>
        </authorList>
    </citation>
    <scope>NUCLEOTIDE SEQUENCE [LARGE SCALE GENOMIC DNA]</scope>
    <source>
        <strain evidence="7">DSM 19672 / NBRC 101217 / Yu37-1</strain>
    </source>
</reference>
<dbReference type="AlphaFoldDB" id="E4TIT0"/>
<dbReference type="PROSITE" id="PS50931">
    <property type="entry name" value="HTH_LYSR"/>
    <property type="match status" value="1"/>
</dbReference>
<evidence type="ECO:0000313" key="7">
    <source>
        <dbReference type="Proteomes" id="UP000007039"/>
    </source>
</evidence>
<dbReference type="EMBL" id="CP002347">
    <property type="protein sequence ID" value="ADR18035.1"/>
    <property type="molecule type" value="Genomic_DNA"/>
</dbReference>
<accession>E4TIT0</accession>
<keyword evidence="7" id="KW-1185">Reference proteome</keyword>
<dbReference type="Gene3D" id="3.40.190.290">
    <property type="match status" value="1"/>
</dbReference>
<dbReference type="eggNOG" id="COG1910">
    <property type="taxonomic scope" value="Bacteria"/>
</dbReference>
<dbReference type="KEGG" id="cni:Calni_0121"/>
<dbReference type="eggNOG" id="COG0583">
    <property type="taxonomic scope" value="Bacteria"/>
</dbReference>
<evidence type="ECO:0000256" key="2">
    <source>
        <dbReference type="ARBA" id="ARBA00023015"/>
    </source>
</evidence>
<reference key="1">
    <citation type="submission" date="2010-11" db="EMBL/GenBank/DDBJ databases">
        <title>The complete genome of chromosome of Calditerrivibrio nitroreducens DSM 19672.</title>
        <authorList>
            <consortium name="US DOE Joint Genome Institute (JGI-PGF)"/>
            <person name="Lucas S."/>
            <person name="Copeland A."/>
            <person name="Lapidus A."/>
            <person name="Bruce D."/>
            <person name="Goodwin L."/>
            <person name="Pitluck S."/>
            <person name="Kyrpides N."/>
            <person name="Mavromatis K."/>
            <person name="Ivanova N."/>
            <person name="Mikhailova N."/>
            <person name="Zeytun A."/>
            <person name="Brettin T."/>
            <person name="Detter J.C."/>
            <person name="Tapia R."/>
            <person name="Han C."/>
            <person name="Land M."/>
            <person name="Hauser L."/>
            <person name="Markowitz V."/>
            <person name="Cheng J.-F."/>
            <person name="Hugenholtz P."/>
            <person name="Woyke T."/>
            <person name="Wu D."/>
            <person name="Spring S."/>
            <person name="Schroeder M."/>
            <person name="Brambilla E."/>
            <person name="Klenk H.-P."/>
            <person name="Eisen J.A."/>
        </authorList>
    </citation>
    <scope>NUCLEOTIDE SEQUENCE [LARGE SCALE GENOMIC DNA]</scope>
    <source>
        <strain>DSM 19672</strain>
    </source>
</reference>
<keyword evidence="3" id="KW-0238">DNA-binding</keyword>
<comment type="similarity">
    <text evidence="1">Belongs to the LysR transcriptional regulatory family.</text>
</comment>
<dbReference type="PANTHER" id="PTHR30126">
    <property type="entry name" value="HTH-TYPE TRANSCRIPTIONAL REGULATOR"/>
    <property type="match status" value="1"/>
</dbReference>
<dbReference type="InterPro" id="IPR000847">
    <property type="entry name" value="LysR_HTH_N"/>
</dbReference>
<dbReference type="InterPro" id="IPR036388">
    <property type="entry name" value="WH-like_DNA-bd_sf"/>
</dbReference>
<dbReference type="GO" id="GO:0000976">
    <property type="term" value="F:transcription cis-regulatory region binding"/>
    <property type="evidence" value="ECO:0007669"/>
    <property type="project" value="TreeGrafter"/>
</dbReference>
<gene>
    <name evidence="6" type="ordered locus">Calni_0121</name>
</gene>
<keyword evidence="4" id="KW-0804">Transcription</keyword>